<reference evidence="6 7" key="1">
    <citation type="submission" date="2019-03" db="EMBL/GenBank/DDBJ databases">
        <title>Genomic Encyclopedia of Type Strains, Phase IV (KMG-IV): sequencing the most valuable type-strain genomes for metagenomic binning, comparative biology and taxonomic classification.</title>
        <authorList>
            <person name="Goeker M."/>
        </authorList>
    </citation>
    <scope>NUCLEOTIDE SEQUENCE [LARGE SCALE GENOMIC DNA]</scope>
    <source>
        <strain evidence="6 7">DSM 24830</strain>
    </source>
</reference>
<dbReference type="AlphaFoldDB" id="A0A4R1F6S6"/>
<dbReference type="GO" id="GO:0000976">
    <property type="term" value="F:transcription cis-regulatory region binding"/>
    <property type="evidence" value="ECO:0007669"/>
    <property type="project" value="TreeGrafter"/>
</dbReference>
<evidence type="ECO:0000313" key="7">
    <source>
        <dbReference type="Proteomes" id="UP000294887"/>
    </source>
</evidence>
<keyword evidence="2" id="KW-0805">Transcription regulation</keyword>
<dbReference type="PRINTS" id="PR00039">
    <property type="entry name" value="HTHLYSR"/>
</dbReference>
<dbReference type="Gene3D" id="3.40.190.10">
    <property type="entry name" value="Periplasmic binding protein-like II"/>
    <property type="match status" value="2"/>
</dbReference>
<dbReference type="InterPro" id="IPR036390">
    <property type="entry name" value="WH_DNA-bd_sf"/>
</dbReference>
<organism evidence="6 7">
    <name type="scientific">Cocleimonas flava</name>
    <dbReference type="NCBI Taxonomy" id="634765"/>
    <lineage>
        <taxon>Bacteria</taxon>
        <taxon>Pseudomonadati</taxon>
        <taxon>Pseudomonadota</taxon>
        <taxon>Gammaproteobacteria</taxon>
        <taxon>Thiotrichales</taxon>
        <taxon>Thiotrichaceae</taxon>
        <taxon>Cocleimonas</taxon>
    </lineage>
</organism>
<dbReference type="RefSeq" id="WP_131904001.1">
    <property type="nucleotide sequence ID" value="NZ_BAAAFU010000008.1"/>
</dbReference>
<dbReference type="PANTHER" id="PTHR30126">
    <property type="entry name" value="HTH-TYPE TRANSCRIPTIONAL REGULATOR"/>
    <property type="match status" value="1"/>
</dbReference>
<evidence type="ECO:0000313" key="6">
    <source>
        <dbReference type="EMBL" id="TCJ88292.1"/>
    </source>
</evidence>
<evidence type="ECO:0000259" key="5">
    <source>
        <dbReference type="PROSITE" id="PS50931"/>
    </source>
</evidence>
<evidence type="ECO:0000256" key="2">
    <source>
        <dbReference type="ARBA" id="ARBA00023015"/>
    </source>
</evidence>
<accession>A0A4R1F6S6</accession>
<dbReference type="PANTHER" id="PTHR30126:SF77">
    <property type="entry name" value="TRANSCRIPTIONAL REGULATORY PROTEIN"/>
    <property type="match status" value="1"/>
</dbReference>
<dbReference type="Proteomes" id="UP000294887">
    <property type="component" value="Unassembled WGS sequence"/>
</dbReference>
<feature type="domain" description="HTH lysR-type" evidence="5">
    <location>
        <begin position="1"/>
        <end position="58"/>
    </location>
</feature>
<evidence type="ECO:0000256" key="4">
    <source>
        <dbReference type="ARBA" id="ARBA00023163"/>
    </source>
</evidence>
<evidence type="ECO:0000256" key="3">
    <source>
        <dbReference type="ARBA" id="ARBA00023125"/>
    </source>
</evidence>
<gene>
    <name evidence="6" type="ORF">EV695_0132</name>
</gene>
<dbReference type="CDD" id="cd05466">
    <property type="entry name" value="PBP2_LTTR_substrate"/>
    <property type="match status" value="1"/>
</dbReference>
<dbReference type="Pfam" id="PF03466">
    <property type="entry name" value="LysR_substrate"/>
    <property type="match status" value="1"/>
</dbReference>
<dbReference type="GO" id="GO:0003700">
    <property type="term" value="F:DNA-binding transcription factor activity"/>
    <property type="evidence" value="ECO:0007669"/>
    <property type="project" value="InterPro"/>
</dbReference>
<keyword evidence="3" id="KW-0238">DNA-binding</keyword>
<dbReference type="SUPFAM" id="SSF46785">
    <property type="entry name" value="Winged helix' DNA-binding domain"/>
    <property type="match status" value="1"/>
</dbReference>
<dbReference type="InterPro" id="IPR005119">
    <property type="entry name" value="LysR_subst-bd"/>
</dbReference>
<proteinExistence type="inferred from homology"/>
<sequence>MNTRFLEAFVWVARLNSFRAAAEKLYVSQATISSRIATLENEFECSLFDREHNTIKLTSKGILLLDKAERMLQAEQALQKAMHDDEEIITRVRIGVIEAIVHTWLEVFLTELNKTYPKLEFELTAEPTSHLHALFSKGALDVIIQTDPVLDDTVINTELESLKMEWVCHGKNQFANRDISLEELADSQIITFTRGSQPHLSALSIFEKQGLRPSQVHCVTSLAAISKLVKKKQGIATLPLTAISNELDNGHLALVNYPEKPDPLRLIASWQKLSDNDLNKIIVDLAISASKSHSQNQFPQ</sequence>
<dbReference type="OrthoDB" id="9771171at2"/>
<comment type="caution">
    <text evidence="6">The sequence shown here is derived from an EMBL/GenBank/DDBJ whole genome shotgun (WGS) entry which is preliminary data.</text>
</comment>
<dbReference type="InterPro" id="IPR036388">
    <property type="entry name" value="WH-like_DNA-bd_sf"/>
</dbReference>
<protein>
    <submittedName>
        <fullName evidence="6">LysR family transcriptional regulator</fullName>
    </submittedName>
</protein>
<keyword evidence="4" id="KW-0804">Transcription</keyword>
<evidence type="ECO:0000256" key="1">
    <source>
        <dbReference type="ARBA" id="ARBA00009437"/>
    </source>
</evidence>
<dbReference type="FunFam" id="1.10.10.10:FF:000001">
    <property type="entry name" value="LysR family transcriptional regulator"/>
    <property type="match status" value="1"/>
</dbReference>
<dbReference type="Gene3D" id="1.10.10.10">
    <property type="entry name" value="Winged helix-like DNA-binding domain superfamily/Winged helix DNA-binding domain"/>
    <property type="match status" value="1"/>
</dbReference>
<dbReference type="SUPFAM" id="SSF53850">
    <property type="entry name" value="Periplasmic binding protein-like II"/>
    <property type="match status" value="1"/>
</dbReference>
<dbReference type="EMBL" id="SMFQ01000002">
    <property type="protein sequence ID" value="TCJ88292.1"/>
    <property type="molecule type" value="Genomic_DNA"/>
</dbReference>
<dbReference type="InterPro" id="IPR000847">
    <property type="entry name" value="LysR_HTH_N"/>
</dbReference>
<keyword evidence="7" id="KW-1185">Reference proteome</keyword>
<dbReference type="PROSITE" id="PS50931">
    <property type="entry name" value="HTH_LYSR"/>
    <property type="match status" value="1"/>
</dbReference>
<name>A0A4R1F6S6_9GAMM</name>
<comment type="similarity">
    <text evidence="1">Belongs to the LysR transcriptional regulatory family.</text>
</comment>
<dbReference type="Pfam" id="PF00126">
    <property type="entry name" value="HTH_1"/>
    <property type="match status" value="1"/>
</dbReference>